<organism evidence="2">
    <name type="scientific">Tanacetum cinerariifolium</name>
    <name type="common">Dalmatian daisy</name>
    <name type="synonym">Chrysanthemum cinerariifolium</name>
    <dbReference type="NCBI Taxonomy" id="118510"/>
    <lineage>
        <taxon>Eukaryota</taxon>
        <taxon>Viridiplantae</taxon>
        <taxon>Streptophyta</taxon>
        <taxon>Embryophyta</taxon>
        <taxon>Tracheophyta</taxon>
        <taxon>Spermatophyta</taxon>
        <taxon>Magnoliopsida</taxon>
        <taxon>eudicotyledons</taxon>
        <taxon>Gunneridae</taxon>
        <taxon>Pentapetalae</taxon>
        <taxon>asterids</taxon>
        <taxon>campanulids</taxon>
        <taxon>Asterales</taxon>
        <taxon>Asteraceae</taxon>
        <taxon>Asteroideae</taxon>
        <taxon>Anthemideae</taxon>
        <taxon>Anthemidinae</taxon>
        <taxon>Tanacetum</taxon>
    </lineage>
</organism>
<dbReference type="EMBL" id="BKCJ010038408">
    <property type="protein sequence ID" value="GEV91110.1"/>
    <property type="molecule type" value="Genomic_DNA"/>
</dbReference>
<proteinExistence type="predicted"/>
<accession>A0A699GR41</accession>
<reference evidence="2" key="1">
    <citation type="journal article" date="2019" name="Sci. Rep.">
        <title>Draft genome of Tanacetum cinerariifolium, the natural source of mosquito coil.</title>
        <authorList>
            <person name="Yamashiro T."/>
            <person name="Shiraishi A."/>
            <person name="Satake H."/>
            <person name="Nakayama K."/>
        </authorList>
    </citation>
    <scope>NUCLEOTIDE SEQUENCE</scope>
</reference>
<comment type="caution">
    <text evidence="2">The sequence shown here is derived from an EMBL/GenBank/DDBJ whole genome shotgun (WGS) entry which is preliminary data.</text>
</comment>
<name>A0A699GR41_TANCI</name>
<sequence>MKTFNPNTRPAPEQASSQTSRRKRKHLELEPKTRIPRLECNRTIPENVMFVNNMVIEEPEYGIFFIDEFGDQAFQRWSDINKVGMEALVSYLVAESMVKSLENARFSMKLRKLIAEQPDQEKLKSKKVKLKALGYNMD</sequence>
<evidence type="ECO:0000256" key="1">
    <source>
        <dbReference type="SAM" id="MobiDB-lite"/>
    </source>
</evidence>
<protein>
    <submittedName>
        <fullName evidence="2">Copia protein</fullName>
    </submittedName>
</protein>
<gene>
    <name evidence="2" type="ORF">Tci_163087</name>
</gene>
<dbReference type="AlphaFoldDB" id="A0A699GR41"/>
<feature type="region of interest" description="Disordered" evidence="1">
    <location>
        <begin position="1"/>
        <end position="32"/>
    </location>
</feature>
<feature type="compositionally biased region" description="Polar residues" evidence="1">
    <location>
        <begin position="1"/>
        <end position="19"/>
    </location>
</feature>
<evidence type="ECO:0000313" key="2">
    <source>
        <dbReference type="EMBL" id="GEV91110.1"/>
    </source>
</evidence>